<organism evidence="2 3">
    <name type="scientific">Duganella callida</name>
    <dbReference type="NCBI Taxonomy" id="2561932"/>
    <lineage>
        <taxon>Bacteria</taxon>
        <taxon>Pseudomonadati</taxon>
        <taxon>Pseudomonadota</taxon>
        <taxon>Betaproteobacteria</taxon>
        <taxon>Burkholderiales</taxon>
        <taxon>Oxalobacteraceae</taxon>
        <taxon>Telluria group</taxon>
        <taxon>Duganella</taxon>
    </lineage>
</organism>
<evidence type="ECO:0000256" key="1">
    <source>
        <dbReference type="SAM" id="SignalP"/>
    </source>
</evidence>
<dbReference type="AlphaFoldDB" id="A0A4Y9SBK1"/>
<dbReference type="EMBL" id="SPVG01000212">
    <property type="protein sequence ID" value="TFW17121.1"/>
    <property type="molecule type" value="Genomic_DNA"/>
</dbReference>
<reference evidence="2 3" key="1">
    <citation type="submission" date="2019-03" db="EMBL/GenBank/DDBJ databases">
        <title>Draft Genome Sequence of Duganella callidus sp. nov., a Novel Duganella Species Isolated from Cultivated Soil.</title>
        <authorList>
            <person name="Raths R."/>
            <person name="Peta V."/>
            <person name="Bucking H."/>
        </authorList>
    </citation>
    <scope>NUCLEOTIDE SEQUENCE [LARGE SCALE GENOMIC DNA]</scope>
    <source>
        <strain evidence="2 3">DN04</strain>
    </source>
</reference>
<dbReference type="OrthoDB" id="8771088at2"/>
<evidence type="ECO:0000313" key="2">
    <source>
        <dbReference type="EMBL" id="TFW17121.1"/>
    </source>
</evidence>
<feature type="chain" id="PRO_5021207007" description="DUF3616 domain-containing protein" evidence="1">
    <location>
        <begin position="22"/>
        <end position="431"/>
    </location>
</feature>
<dbReference type="Proteomes" id="UP000297729">
    <property type="component" value="Unassembled WGS sequence"/>
</dbReference>
<sequence>MRVFFFSLAAVLLASVLSACGGGSGSSSPSSTITAGSTTAGGAAIAISDPVAVNLPTGGALQAMSDALVVGDFIVVRSRSDAFVTLNGRQAYALTRLSVLDKQGKMLSSTDYGFSLAAGYTGEWLMLASPDGFVMVQATSGTRLLHFDTQARLQGGATDLYPAVGPTSTTELAAAENGGAVDGNGFWLATTFSLLPVTDKTQYTLKLCKFDFNGRQLTPPFAISLSALHPRVAAAAGTVLAGWLEGGGAMLAMWPKGAGAPTIRSLGTGGAAPYPVALDAAGKMGVLWNGKATTTSSGGVMGVALDTSGAAVLPADRTDLTQESLSSHWNGNVRSADIDAHVIAGGLAIAGSVIGSFNAGEPVGDVLVLADYGTGAGTLSAQQQKVLRFTLPGRAALGPTPILRQMLFGDHAVLLLGDDTRLQAFYTARKP</sequence>
<comment type="caution">
    <text evidence="2">The sequence shown here is derived from an EMBL/GenBank/DDBJ whole genome shotgun (WGS) entry which is preliminary data.</text>
</comment>
<proteinExistence type="predicted"/>
<keyword evidence="3" id="KW-1185">Reference proteome</keyword>
<protein>
    <recommendedName>
        <fullName evidence="4">DUF3616 domain-containing protein</fullName>
    </recommendedName>
</protein>
<dbReference type="RefSeq" id="WP_135203598.1">
    <property type="nucleotide sequence ID" value="NZ_SPVG01000212.1"/>
</dbReference>
<feature type="signal peptide" evidence="1">
    <location>
        <begin position="1"/>
        <end position="21"/>
    </location>
</feature>
<gene>
    <name evidence="2" type="ORF">E4L98_21535</name>
</gene>
<evidence type="ECO:0000313" key="3">
    <source>
        <dbReference type="Proteomes" id="UP000297729"/>
    </source>
</evidence>
<evidence type="ECO:0008006" key="4">
    <source>
        <dbReference type="Google" id="ProtNLM"/>
    </source>
</evidence>
<keyword evidence="1" id="KW-0732">Signal</keyword>
<name>A0A4Y9SBK1_9BURK</name>
<dbReference type="PROSITE" id="PS51257">
    <property type="entry name" value="PROKAR_LIPOPROTEIN"/>
    <property type="match status" value="1"/>
</dbReference>
<accession>A0A4Y9SBK1</accession>